<dbReference type="FunFam" id="1.10.287.70:FF:000016">
    <property type="entry name" value="Putative potassium voltage-gated channel subfamily KQT member 2"/>
    <property type="match status" value="1"/>
</dbReference>
<keyword evidence="4" id="KW-0633">Potassium transport</keyword>
<accession>A0A835ZVV2</accession>
<dbReference type="InterPro" id="IPR003937">
    <property type="entry name" value="K_chnl_volt-dep_KCNQ"/>
</dbReference>
<evidence type="ECO:0000256" key="9">
    <source>
        <dbReference type="ARBA" id="ARBA00022989"/>
    </source>
</evidence>
<sequence length="607" mass="67293">MVQKSRNGGVYPGPSGEKKLKVGFVGLDPGAPDSTRDGALLIAGSEAPKRGSILSKPRAGGAGAGKPPKRNAFYRKLQNFLYNVLERPRGWAFIYHAYVFLLVFSCLVLSVFSTIKEYEKSSEGALYILEIVTIVVFGVEYFVRIWAAGCCCRYRGWRGRLKFARKPFCVIDIMVLIASIAVLAAGSQGNVFATSALRSLRFLQILRMIRMDRRGGTWKLLGSVVYAHSKELVTAWYIGFLCLILASFLVYLAEKGENDHFDTYADALWWGLITLTTIGYGDKYPQTWNGRLLAATFTLIGVSFFALPASAWRFYATNLSRTDLHSTWQYYERTVTVPMYRLIPPLNQLELLRNLKSKSGLTFRKEPQPEPSPSPRGVAAKGKGSPQAQTVRRSPSADQSLEDSPSKVPKSWSFGERGRARQAFRARGAASRQNSEEASLPGEDIVDDNKSCNCEFVTEDLTPGLKVSIRAVCVMRFLVSKRKFKESLRPYDVMDVIEQYSAGHLDMLSRIKNLQSRQEGPPHPGVWSRVLWAKPGAVRGPVQRGLPVPGRGVAADAAADTVAGPACCHVWALPLRRHAGPTWAFCRVLVWSVLNLSVVCLFSLPLP</sequence>
<feature type="transmembrane region" description="Helical" evidence="15">
    <location>
        <begin position="93"/>
        <end position="112"/>
    </location>
</feature>
<evidence type="ECO:0000256" key="5">
    <source>
        <dbReference type="ARBA" id="ARBA00022692"/>
    </source>
</evidence>
<evidence type="ECO:0000256" key="1">
    <source>
        <dbReference type="ARBA" id="ARBA00004651"/>
    </source>
</evidence>
<dbReference type="Gene3D" id="6.10.140.1910">
    <property type="match status" value="1"/>
</dbReference>
<evidence type="ECO:0000256" key="11">
    <source>
        <dbReference type="ARBA" id="ARBA00023136"/>
    </source>
</evidence>
<keyword evidence="3" id="KW-1003">Cell membrane</keyword>
<evidence type="ECO:0000256" key="14">
    <source>
        <dbReference type="SAM" id="MobiDB-lite"/>
    </source>
</evidence>
<dbReference type="EMBL" id="JAEMGP010000013">
    <property type="protein sequence ID" value="KAG5201656.1"/>
    <property type="molecule type" value="Genomic_DNA"/>
</dbReference>
<comment type="caution">
    <text evidence="18">The sequence shown here is derived from an EMBL/GenBank/DDBJ whole genome shotgun (WGS) entry which is preliminary data.</text>
</comment>
<dbReference type="PANTHER" id="PTHR47735:SF4">
    <property type="entry name" value="POTASSIUM VOLTAGE-GATED CHANNEL SUBFAMILY KQT MEMBER 2"/>
    <property type="match status" value="1"/>
</dbReference>
<feature type="transmembrane region" description="Helical" evidence="15">
    <location>
        <begin position="168"/>
        <end position="187"/>
    </location>
</feature>
<feature type="domain" description="Ion transport" evidence="16">
    <location>
        <begin position="96"/>
        <end position="308"/>
    </location>
</feature>
<dbReference type="Pfam" id="PF00520">
    <property type="entry name" value="Ion_trans"/>
    <property type="match status" value="1"/>
</dbReference>
<evidence type="ECO:0000256" key="13">
    <source>
        <dbReference type="ARBA" id="ARBA00034430"/>
    </source>
</evidence>
<dbReference type="PRINTS" id="PR01459">
    <property type="entry name" value="KCNQCHANNEL"/>
</dbReference>
<feature type="domain" description="Potassium channel voltage dependent KCNQ C-terminal" evidence="17">
    <location>
        <begin position="394"/>
        <end position="517"/>
    </location>
</feature>
<evidence type="ECO:0000256" key="12">
    <source>
        <dbReference type="ARBA" id="ARBA00023303"/>
    </source>
</evidence>
<evidence type="ECO:0000313" key="18">
    <source>
        <dbReference type="EMBL" id="KAG5201656.1"/>
    </source>
</evidence>
<evidence type="ECO:0000256" key="2">
    <source>
        <dbReference type="ARBA" id="ARBA00022448"/>
    </source>
</evidence>
<keyword evidence="6" id="KW-0631">Potassium channel</keyword>
<protein>
    <recommendedName>
        <fullName evidence="20">Potassium voltage-gated channel subfamily KQT member 2</fullName>
    </recommendedName>
</protein>
<dbReference type="PANTHER" id="PTHR47735">
    <property type="entry name" value="POTASSIUM VOLTAGE-GATED CHANNEL SUBFAMILY KQT MEMBER 4"/>
    <property type="match status" value="1"/>
</dbReference>
<dbReference type="SUPFAM" id="SSF81324">
    <property type="entry name" value="Voltage-gated potassium channels"/>
    <property type="match status" value="1"/>
</dbReference>
<dbReference type="InterPro" id="IPR003947">
    <property type="entry name" value="K_chnl_volt-dep_KCNQ2"/>
</dbReference>
<keyword evidence="12" id="KW-0407">Ion channel</keyword>
<gene>
    <name evidence="18" type="ORF">JEQ12_004419</name>
</gene>
<dbReference type="InterPro" id="IPR005821">
    <property type="entry name" value="Ion_trans_dom"/>
</dbReference>
<evidence type="ECO:0000256" key="4">
    <source>
        <dbReference type="ARBA" id="ARBA00022538"/>
    </source>
</evidence>
<feature type="transmembrane region" description="Helical" evidence="15">
    <location>
        <begin position="293"/>
        <end position="315"/>
    </location>
</feature>
<name>A0A835ZVV2_SHEEP</name>
<dbReference type="Gene3D" id="1.10.287.70">
    <property type="match status" value="1"/>
</dbReference>
<dbReference type="GO" id="GO:0008076">
    <property type="term" value="C:voltage-gated potassium channel complex"/>
    <property type="evidence" value="ECO:0007669"/>
    <property type="project" value="TreeGrafter"/>
</dbReference>
<dbReference type="GO" id="GO:0005249">
    <property type="term" value="F:voltage-gated potassium channel activity"/>
    <property type="evidence" value="ECO:0007669"/>
    <property type="project" value="InterPro"/>
</dbReference>
<evidence type="ECO:0000313" key="19">
    <source>
        <dbReference type="Proteomes" id="UP000664991"/>
    </source>
</evidence>
<keyword evidence="8" id="KW-0630">Potassium</keyword>
<keyword evidence="11 15" id="KW-0472">Membrane</keyword>
<keyword evidence="10" id="KW-0406">Ion transport</keyword>
<dbReference type="FunFam" id="1.20.120.350:FF:000017">
    <property type="entry name" value="potassium voltage-gated channel subfamily KQT member 1"/>
    <property type="match status" value="1"/>
</dbReference>
<keyword evidence="2" id="KW-0813">Transport</keyword>
<feature type="transmembrane region" description="Helical" evidence="15">
    <location>
        <begin position="234"/>
        <end position="252"/>
    </location>
</feature>
<evidence type="ECO:0000256" key="3">
    <source>
        <dbReference type="ARBA" id="ARBA00022475"/>
    </source>
</evidence>
<comment type="catalytic activity">
    <reaction evidence="13">
        <text>K(+)(in) = K(+)(out)</text>
        <dbReference type="Rhea" id="RHEA:29463"/>
        <dbReference type="ChEBI" id="CHEBI:29103"/>
    </reaction>
</comment>
<dbReference type="Pfam" id="PF03520">
    <property type="entry name" value="KCNQ_channel"/>
    <property type="match status" value="1"/>
</dbReference>
<reference evidence="18 19" key="1">
    <citation type="submission" date="2020-12" db="EMBL/GenBank/DDBJ databases">
        <title>De novo assembly of Tibetan sheep genome.</title>
        <authorList>
            <person name="Li X."/>
        </authorList>
    </citation>
    <scope>NUCLEOTIDE SEQUENCE [LARGE SCALE GENOMIC DNA]</scope>
    <source>
        <tissue evidence="18">Heart</tissue>
    </source>
</reference>
<feature type="compositionally biased region" description="Polar residues" evidence="14">
    <location>
        <begin position="386"/>
        <end position="403"/>
    </location>
</feature>
<dbReference type="AlphaFoldDB" id="A0A835ZVV2"/>
<keyword evidence="9 15" id="KW-1133">Transmembrane helix</keyword>
<feature type="transmembrane region" description="Helical" evidence="15">
    <location>
        <begin position="124"/>
        <end position="147"/>
    </location>
</feature>
<evidence type="ECO:0000259" key="17">
    <source>
        <dbReference type="Pfam" id="PF03520"/>
    </source>
</evidence>
<dbReference type="Proteomes" id="UP000664991">
    <property type="component" value="Unassembled WGS sequence"/>
</dbReference>
<feature type="compositionally biased region" description="Low complexity" evidence="14">
    <location>
        <begin position="421"/>
        <end position="433"/>
    </location>
</feature>
<organism evidence="18 19">
    <name type="scientific">Ovis aries</name>
    <name type="common">Sheep</name>
    <dbReference type="NCBI Taxonomy" id="9940"/>
    <lineage>
        <taxon>Eukaryota</taxon>
        <taxon>Metazoa</taxon>
        <taxon>Chordata</taxon>
        <taxon>Craniata</taxon>
        <taxon>Vertebrata</taxon>
        <taxon>Euteleostomi</taxon>
        <taxon>Mammalia</taxon>
        <taxon>Eutheria</taxon>
        <taxon>Laurasiatheria</taxon>
        <taxon>Artiodactyla</taxon>
        <taxon>Ruminantia</taxon>
        <taxon>Pecora</taxon>
        <taxon>Bovidae</taxon>
        <taxon>Caprinae</taxon>
        <taxon>Ovis</taxon>
    </lineage>
</organism>
<evidence type="ECO:0000256" key="10">
    <source>
        <dbReference type="ARBA" id="ARBA00023065"/>
    </source>
</evidence>
<dbReference type="PRINTS" id="PR00169">
    <property type="entry name" value="KCHANNEL"/>
</dbReference>
<dbReference type="PRINTS" id="PR01461">
    <property type="entry name" value="KCNQ2CHANNEL"/>
</dbReference>
<evidence type="ECO:0000256" key="7">
    <source>
        <dbReference type="ARBA" id="ARBA00022882"/>
    </source>
</evidence>
<evidence type="ECO:0000256" key="8">
    <source>
        <dbReference type="ARBA" id="ARBA00022958"/>
    </source>
</evidence>
<evidence type="ECO:0000259" key="16">
    <source>
        <dbReference type="Pfam" id="PF00520"/>
    </source>
</evidence>
<evidence type="ECO:0000256" key="6">
    <source>
        <dbReference type="ARBA" id="ARBA00022826"/>
    </source>
</evidence>
<dbReference type="InterPro" id="IPR013821">
    <property type="entry name" value="K_chnl_volt-dep_KCNQ_C"/>
</dbReference>
<proteinExistence type="predicted"/>
<evidence type="ECO:0008006" key="20">
    <source>
        <dbReference type="Google" id="ProtNLM"/>
    </source>
</evidence>
<comment type="subcellular location">
    <subcellularLocation>
        <location evidence="1">Cell membrane</location>
        <topology evidence="1">Multi-pass membrane protein</topology>
    </subcellularLocation>
</comment>
<evidence type="ECO:0000256" key="15">
    <source>
        <dbReference type="SAM" id="Phobius"/>
    </source>
</evidence>
<keyword evidence="5 15" id="KW-0812">Transmembrane</keyword>
<feature type="region of interest" description="Disordered" evidence="14">
    <location>
        <begin position="361"/>
        <end position="444"/>
    </location>
</feature>
<keyword evidence="7" id="KW-0851">Voltage-gated channel</keyword>